<evidence type="ECO:0000256" key="2">
    <source>
        <dbReference type="SAM" id="Phobius"/>
    </source>
</evidence>
<dbReference type="AlphaFoldDB" id="A0A4U1ENE4"/>
<feature type="region of interest" description="Disordered" evidence="1">
    <location>
        <begin position="168"/>
        <end position="201"/>
    </location>
</feature>
<evidence type="ECO:0000313" key="3">
    <source>
        <dbReference type="EMBL" id="TKC37823.1"/>
    </source>
</evidence>
<name>A0A4U1ENE4_MONMO</name>
<keyword evidence="2" id="KW-0812">Transmembrane</keyword>
<feature type="region of interest" description="Disordered" evidence="1">
    <location>
        <begin position="1075"/>
        <end position="1094"/>
    </location>
</feature>
<feature type="region of interest" description="Disordered" evidence="1">
    <location>
        <begin position="840"/>
        <end position="896"/>
    </location>
</feature>
<proteinExistence type="predicted"/>
<feature type="region of interest" description="Disordered" evidence="1">
    <location>
        <begin position="478"/>
        <end position="548"/>
    </location>
</feature>
<keyword evidence="2" id="KW-0472">Membrane</keyword>
<dbReference type="Proteomes" id="UP000308365">
    <property type="component" value="Unassembled WGS sequence"/>
</dbReference>
<gene>
    <name evidence="3" type="ORF">EI555_007612</name>
</gene>
<accession>A0A4U1ENE4</accession>
<feature type="non-terminal residue" evidence="3">
    <location>
        <position position="1"/>
    </location>
</feature>
<dbReference type="EMBL" id="RWIC01001085">
    <property type="protein sequence ID" value="TKC37823.1"/>
    <property type="molecule type" value="Genomic_DNA"/>
</dbReference>
<evidence type="ECO:0000256" key="1">
    <source>
        <dbReference type="SAM" id="MobiDB-lite"/>
    </source>
</evidence>
<sequence>VQKMELMTTKFLSGISLVGVAVDDIPALFEDFLREEKKTEKEKEGTVKGKMELQALQRRNSDIRRVGQCNLKHLDNKTVVLSNSGYLASRRLQKQMTEFIITTTIAITSVIVVVVIVEIRDRQEYESSKCLIRERQHVSLADVDDPSWWTANSLCFIHSFMEWRKGAKEDKNGNSHGQSQIGNAPAPRLAPSVQEEEEEGLQGQLTHLITPTLNVLLVTTKPVHPLVSLFLGFRVEMGSLGRQNNFIVSNPVSSKRDINNQCKAATFRAKAHAALEMNVYSCSKTNLSRAKATAGLGVTAFSVSAAYSPPSRSREFPKKTKDTAHLAEVTAGDVIGDLRLMILSLACQSVKEPVFQRYQKEDEEESEEEGEGNPMRAAVSNAGTLARKRLYEQLTSRHFPSQKSSVIAFKNLPMDEFNGQVHVDLIKQKIPPVPQPILPRLYQPCHVAGAGSGRGRAGAGLVGRGSRTLGRAAVTGLRAKPRPRPHAPARAVPAAATTRPAARPLGRPLSGRRRLGGASAPAIRPRRRRLAPKAARPRAADKTLGGGRGAQGEFPAFFRIALFVGHIPYDPNLNPHELPFSVQTSTVNTASKTKGMGDGKMDGTLQKWRTNIPGGIFKRPGCTKIIPARNSTKAPTQFQTSALKFCASNYSDVGSWVPEIIQAVTSGKLEAIGGAGGAQRSRVAFKGSSHTRYALKIAFRLGGAIQKSWHLLVLEVFIRDFLGKESLSWDHQYLMPCAVTFVAVKDPIVRLIYNVPCNTEFTFPSSKGSAQSSSTDNINNQATRTWKLISMLTTHTEIPTVKKQDWECLTLNNIISRVHSGFSNAQHLLDIHYMFAKGPDPQMHLPANEQQPEERHSKKRKTGDEDDGKDADPDRPTPADPTHPPTADQETKGVDPARKYMKPAAENATIMASIWDRSFEPEDRGTGMVQVRPCQPINLYRHFEMSKIKTIPGVPSLKHKCSQELLENHYVDQAHGVVLVNVWLAVTVGVTVDVHEVFKYPFEQVVTSFLRKYLNPMDKNVISGSQGQTLISSRAKFQMQASPAGSGKTIDGVLMTSGFTDKLRAGPGCCGLTVSRDGNQTPRPLGSRRRRRGARRGAWGLLTLEQPQNQEYLS</sequence>
<feature type="compositionally biased region" description="Low complexity" evidence="1">
    <location>
        <begin position="488"/>
        <end position="509"/>
    </location>
</feature>
<feature type="non-terminal residue" evidence="3">
    <location>
        <position position="1114"/>
    </location>
</feature>
<reference evidence="4" key="1">
    <citation type="journal article" date="2019" name="IScience">
        <title>Narwhal Genome Reveals Long-Term Low Genetic Diversity despite Current Large Abundance Size.</title>
        <authorList>
            <person name="Westbury M.V."/>
            <person name="Petersen B."/>
            <person name="Garde E."/>
            <person name="Heide-Jorgensen M.P."/>
            <person name="Lorenzen E.D."/>
        </authorList>
    </citation>
    <scope>NUCLEOTIDE SEQUENCE [LARGE SCALE GENOMIC DNA]</scope>
</reference>
<organism evidence="3 4">
    <name type="scientific">Monodon monoceros</name>
    <name type="common">Narwhal</name>
    <name type="synonym">Ceratodon monodon</name>
    <dbReference type="NCBI Taxonomy" id="40151"/>
    <lineage>
        <taxon>Eukaryota</taxon>
        <taxon>Metazoa</taxon>
        <taxon>Chordata</taxon>
        <taxon>Craniata</taxon>
        <taxon>Vertebrata</taxon>
        <taxon>Euteleostomi</taxon>
        <taxon>Mammalia</taxon>
        <taxon>Eutheria</taxon>
        <taxon>Laurasiatheria</taxon>
        <taxon>Artiodactyla</taxon>
        <taxon>Whippomorpha</taxon>
        <taxon>Cetacea</taxon>
        <taxon>Odontoceti</taxon>
        <taxon>Monodontidae</taxon>
        <taxon>Monodon</taxon>
    </lineage>
</organism>
<evidence type="ECO:0000313" key="4">
    <source>
        <dbReference type="Proteomes" id="UP000308365"/>
    </source>
</evidence>
<protein>
    <submittedName>
        <fullName evidence="3">Uncharacterized protein</fullName>
    </submittedName>
</protein>
<comment type="caution">
    <text evidence="3">The sequence shown here is derived from an EMBL/GenBank/DDBJ whole genome shotgun (WGS) entry which is preliminary data.</text>
</comment>
<keyword evidence="2" id="KW-1133">Transmembrane helix</keyword>
<feature type="transmembrane region" description="Helical" evidence="2">
    <location>
        <begin position="99"/>
        <end position="117"/>
    </location>
</feature>